<dbReference type="EMBL" id="VSRR010006560">
    <property type="protein sequence ID" value="MPC45075.1"/>
    <property type="molecule type" value="Genomic_DNA"/>
</dbReference>
<accession>A0A5B7FHM1</accession>
<dbReference type="OrthoDB" id="26384at2759"/>
<proteinExistence type="predicted"/>
<feature type="transmembrane region" description="Helical" evidence="1">
    <location>
        <begin position="51"/>
        <end position="73"/>
    </location>
</feature>
<keyword evidence="1" id="KW-0472">Membrane</keyword>
<keyword evidence="1" id="KW-0812">Transmembrane</keyword>
<dbReference type="AlphaFoldDB" id="A0A5B7FHM1"/>
<name>A0A5B7FHM1_PORTR</name>
<keyword evidence="3" id="KW-1185">Reference proteome</keyword>
<protein>
    <submittedName>
        <fullName evidence="2">Uncharacterized protein</fullName>
    </submittedName>
</protein>
<comment type="caution">
    <text evidence="2">The sequence shown here is derived from an EMBL/GenBank/DDBJ whole genome shotgun (WGS) entry which is preliminary data.</text>
</comment>
<evidence type="ECO:0000256" key="1">
    <source>
        <dbReference type="SAM" id="Phobius"/>
    </source>
</evidence>
<keyword evidence="1" id="KW-1133">Transmembrane helix</keyword>
<organism evidence="2 3">
    <name type="scientific">Portunus trituberculatus</name>
    <name type="common">Swimming crab</name>
    <name type="synonym">Neptunus trituberculatus</name>
    <dbReference type="NCBI Taxonomy" id="210409"/>
    <lineage>
        <taxon>Eukaryota</taxon>
        <taxon>Metazoa</taxon>
        <taxon>Ecdysozoa</taxon>
        <taxon>Arthropoda</taxon>
        <taxon>Crustacea</taxon>
        <taxon>Multicrustacea</taxon>
        <taxon>Malacostraca</taxon>
        <taxon>Eumalacostraca</taxon>
        <taxon>Eucarida</taxon>
        <taxon>Decapoda</taxon>
        <taxon>Pleocyemata</taxon>
        <taxon>Brachyura</taxon>
        <taxon>Eubrachyura</taxon>
        <taxon>Portunoidea</taxon>
        <taxon>Portunidae</taxon>
        <taxon>Portuninae</taxon>
        <taxon>Portunus</taxon>
    </lineage>
</organism>
<dbReference type="Proteomes" id="UP000324222">
    <property type="component" value="Unassembled WGS sequence"/>
</dbReference>
<gene>
    <name evidence="2" type="ORF">E2C01_038760</name>
</gene>
<reference evidence="2 3" key="1">
    <citation type="submission" date="2019-05" db="EMBL/GenBank/DDBJ databases">
        <title>Another draft genome of Portunus trituberculatus and its Hox gene families provides insights of decapod evolution.</title>
        <authorList>
            <person name="Jeong J.-H."/>
            <person name="Song I."/>
            <person name="Kim S."/>
            <person name="Choi T."/>
            <person name="Kim D."/>
            <person name="Ryu S."/>
            <person name="Kim W."/>
        </authorList>
    </citation>
    <scope>NUCLEOTIDE SEQUENCE [LARGE SCALE GENOMIC DNA]</scope>
    <source>
        <tissue evidence="2">Muscle</tissue>
    </source>
</reference>
<evidence type="ECO:0000313" key="2">
    <source>
        <dbReference type="EMBL" id="MPC45075.1"/>
    </source>
</evidence>
<sequence length="74" mass="7995">MGAMGDARGYLELSPDPVRFEPVSKVTNVFFDDTSKEVSGLWRWVGSGRGWVQAGGVSVGLVMMMMMVVVAGVR</sequence>
<evidence type="ECO:0000313" key="3">
    <source>
        <dbReference type="Proteomes" id="UP000324222"/>
    </source>
</evidence>